<feature type="transmembrane region" description="Helical" evidence="10">
    <location>
        <begin position="366"/>
        <end position="390"/>
    </location>
</feature>
<dbReference type="OrthoDB" id="9979195at2759"/>
<dbReference type="Pfam" id="PF04506">
    <property type="entry name" value="Rft-1"/>
    <property type="match status" value="1"/>
</dbReference>
<evidence type="ECO:0000256" key="8">
    <source>
        <dbReference type="ARBA" id="ARBA00044793"/>
    </source>
</evidence>
<keyword evidence="6 10" id="KW-1133">Transmembrane helix</keyword>
<dbReference type="FunCoup" id="A0A0H2RQ18">
    <property type="interactions" value="327"/>
</dbReference>
<dbReference type="GO" id="GO:0005789">
    <property type="term" value="C:endoplasmic reticulum membrane"/>
    <property type="evidence" value="ECO:0007669"/>
    <property type="project" value="UniProtKB-SubCell"/>
</dbReference>
<evidence type="ECO:0000256" key="4">
    <source>
        <dbReference type="ARBA" id="ARBA00022692"/>
    </source>
</evidence>
<feature type="transmembrane region" description="Helical" evidence="10">
    <location>
        <begin position="165"/>
        <end position="181"/>
    </location>
</feature>
<dbReference type="GO" id="GO:0034203">
    <property type="term" value="P:glycolipid translocation"/>
    <property type="evidence" value="ECO:0007669"/>
    <property type="project" value="TreeGrafter"/>
</dbReference>
<reference evidence="11 12" key="1">
    <citation type="submission" date="2015-04" db="EMBL/GenBank/DDBJ databases">
        <title>Complete genome sequence of Schizopora paradoxa KUC8140, a cosmopolitan wood degrader in East Asia.</title>
        <authorList>
            <consortium name="DOE Joint Genome Institute"/>
            <person name="Min B."/>
            <person name="Park H."/>
            <person name="Jang Y."/>
            <person name="Kim J.-J."/>
            <person name="Kim K.H."/>
            <person name="Pangilinan J."/>
            <person name="Lipzen A."/>
            <person name="Riley R."/>
            <person name="Grigoriev I.V."/>
            <person name="Spatafora J.W."/>
            <person name="Choi I.-G."/>
        </authorList>
    </citation>
    <scope>NUCLEOTIDE SEQUENCE [LARGE SCALE GENOMIC DNA]</scope>
    <source>
        <strain evidence="11 12">KUC8140</strain>
    </source>
</reference>
<protein>
    <recommendedName>
        <fullName evidence="8 10">Man(5)GlcNAc(2)-PP-dolichol translocation protein RFT1</fullName>
    </recommendedName>
</protein>
<organism evidence="11 12">
    <name type="scientific">Schizopora paradoxa</name>
    <dbReference type="NCBI Taxonomy" id="27342"/>
    <lineage>
        <taxon>Eukaryota</taxon>
        <taxon>Fungi</taxon>
        <taxon>Dikarya</taxon>
        <taxon>Basidiomycota</taxon>
        <taxon>Agaricomycotina</taxon>
        <taxon>Agaricomycetes</taxon>
        <taxon>Hymenochaetales</taxon>
        <taxon>Schizoporaceae</taxon>
        <taxon>Schizopora</taxon>
    </lineage>
</organism>
<evidence type="ECO:0000313" key="11">
    <source>
        <dbReference type="EMBL" id="KLO11563.1"/>
    </source>
</evidence>
<feature type="transmembrane region" description="Helical" evidence="10">
    <location>
        <begin position="126"/>
        <end position="144"/>
    </location>
</feature>
<feature type="transmembrane region" description="Helical" evidence="10">
    <location>
        <begin position="187"/>
        <end position="211"/>
    </location>
</feature>
<feature type="transmembrane region" description="Helical" evidence="10">
    <location>
        <begin position="88"/>
        <end position="114"/>
    </location>
</feature>
<evidence type="ECO:0000256" key="7">
    <source>
        <dbReference type="ARBA" id="ARBA00023136"/>
    </source>
</evidence>
<feature type="transmembrane region" description="Helical" evidence="10">
    <location>
        <begin position="402"/>
        <end position="422"/>
    </location>
</feature>
<keyword evidence="10" id="KW-0813">Transport</keyword>
<evidence type="ECO:0000256" key="1">
    <source>
        <dbReference type="ARBA" id="ARBA00004477"/>
    </source>
</evidence>
<evidence type="ECO:0000256" key="3">
    <source>
        <dbReference type="ARBA" id="ARBA00010288"/>
    </source>
</evidence>
<gene>
    <name evidence="11" type="ORF">SCHPADRAFT_830931</name>
</gene>
<feature type="transmembrane region" description="Helical" evidence="10">
    <location>
        <begin position="428"/>
        <end position="448"/>
    </location>
</feature>
<evidence type="ECO:0000256" key="10">
    <source>
        <dbReference type="RuleBase" id="RU365067"/>
    </source>
</evidence>
<dbReference type="AlphaFoldDB" id="A0A0H2RQ18"/>
<evidence type="ECO:0000256" key="2">
    <source>
        <dbReference type="ARBA" id="ARBA00004922"/>
    </source>
</evidence>
<dbReference type="InterPro" id="IPR007594">
    <property type="entry name" value="RFT1"/>
</dbReference>
<feature type="transmembrane region" description="Helical" evidence="10">
    <location>
        <begin position="469"/>
        <end position="488"/>
    </location>
</feature>
<evidence type="ECO:0000256" key="5">
    <source>
        <dbReference type="ARBA" id="ARBA00022824"/>
    </source>
</evidence>
<keyword evidence="4 10" id="KW-0812">Transmembrane</keyword>
<keyword evidence="12" id="KW-1185">Reference proteome</keyword>
<comment type="similarity">
    <text evidence="3 10">Belongs to the RFT1 family.</text>
</comment>
<evidence type="ECO:0000256" key="9">
    <source>
        <dbReference type="ARBA" id="ARBA00045912"/>
    </source>
</evidence>
<dbReference type="GO" id="GO:0006488">
    <property type="term" value="P:dolichol-linked oligosaccharide biosynthetic process"/>
    <property type="evidence" value="ECO:0007669"/>
    <property type="project" value="InterPro"/>
</dbReference>
<evidence type="ECO:0000313" key="12">
    <source>
        <dbReference type="Proteomes" id="UP000053477"/>
    </source>
</evidence>
<dbReference type="Proteomes" id="UP000053477">
    <property type="component" value="Unassembled WGS sequence"/>
</dbReference>
<comment type="subcellular location">
    <subcellularLocation>
        <location evidence="1 10">Endoplasmic reticulum membrane</location>
        <topology evidence="1 10">Multi-pass membrane protein</topology>
    </subcellularLocation>
</comment>
<dbReference type="PANTHER" id="PTHR13117:SF5">
    <property type="entry name" value="PROTEIN RFT1 HOMOLOG"/>
    <property type="match status" value="1"/>
</dbReference>
<comment type="pathway">
    <text evidence="2">Protein modification; protein glycosylation.</text>
</comment>
<keyword evidence="7 10" id="KW-0472">Membrane</keyword>
<dbReference type="EMBL" id="KQ085997">
    <property type="protein sequence ID" value="KLO11563.1"/>
    <property type="molecule type" value="Genomic_DNA"/>
</dbReference>
<name>A0A0H2RQ18_9AGAM</name>
<evidence type="ECO:0000256" key="6">
    <source>
        <dbReference type="ARBA" id="ARBA00022989"/>
    </source>
</evidence>
<keyword evidence="5 10" id="KW-0256">Endoplasmic reticulum</keyword>
<feature type="transmembrane region" description="Helical" evidence="10">
    <location>
        <begin position="330"/>
        <end position="354"/>
    </location>
</feature>
<comment type="function">
    <text evidence="9 10">Intramembrane glycolipid transporter that operates in the biosynthetic pathway of dolichol-linked oligosaccharides, the glycan precursors employed in protein asparagine (N)-glycosylation. The sequential addition of sugars to dolichol pyrophosphate produces dolichol-linked oligosaccharides containing fourteen sugars, including two GlcNAcs, nine mannoses and three glucoses. Once assembled, the oligosaccharide is transferred from the lipid to nascent proteins by oligosaccharyltransferases. The assembly of dolichol-linked oligosaccharides begins on the cytosolic side of the endoplasmic reticulum membrane and finishes in its lumen. RFT1 could mediate the translocation of the cytosolically oriented intermediate DolPP-GlcNAc2Man5, produced by ALG11, into the ER lumen where dolichol-linked oligosaccharides assembly continues. However, the intramembrane lipid transporter activity could not be confirmed in vitro.</text>
</comment>
<accession>A0A0H2RQ18</accession>
<dbReference type="PANTHER" id="PTHR13117">
    <property type="entry name" value="ENDOPLASMIC RETICULUM MULTISPAN TRANSMEMBRANE PROTEIN-RELATED"/>
    <property type="match status" value="1"/>
</dbReference>
<feature type="transmembrane region" description="Helical" evidence="10">
    <location>
        <begin position="508"/>
        <end position="529"/>
    </location>
</feature>
<dbReference type="InParanoid" id="A0A0H2RQ18"/>
<dbReference type="STRING" id="27342.A0A0H2RQ18"/>
<proteinExistence type="inferred from homology"/>
<sequence>MPAKKTKQKPAVDTSLSLTYSLIGLQMLTKAVTFVLNQALVRLSTPQVYGTVSIQLELLLNTMLFLSREGFRNALLRVTGDSKEKGRSTLLSNIALLPVYAGVPVSISVSVFYTYFATGATRDQPYFSPTVTIYTVAAILELLCEPMFLRDVQVSNSRVRVKAEGIAVIIKAVVTTSILFLKSSELGLIAFAAGQLSCSFTLLSIYLLSYYQSTPFIIRKSSSEQQNSKSDKNSSYFDESLLRVSLAMTGQSFVKHILTEGDKVIMSRFSTLKDQGGYAVANNYGSLAARIFFQPIEESSRIFFSKVLSGPNITSAIDTAHQRLSSILSLYLHMSMVLVAFAQPYLPVVFAVLLPPKYLNTSAPAVLMAMMWYIPVMAINGILEAFVSSASTPKDVANQSKWMTYTSIGYVTCTAAAFKSGLLVNEQILVYLNMMNLMVRIVYASRFLREFQSRNSYPFRPFITLPPPPVMIVAGLTAFVSMLSYDHLEIEKYLTLPKSELLMNKTVWAHFGTGIMGLAVFFITWCVFIRCVRVCHLRNTIVILPNEKR</sequence>